<dbReference type="InterPro" id="IPR010376">
    <property type="entry name" value="GBBH-like_N"/>
</dbReference>
<sequence>MHKQDFYKLLKISSNSLSFTFKRFFNAYIEETKNIIVIQEKSNQELLKFPSVWLRDNCYCNSCFHPVSKSRIHNWNEFDVNVKAEHLQINPETKQIIINWTDKHQSIYDLKWLKERAFNQKYQRDYLRDFYRPETQHWSRSDFERVTHLFQFNDIMNDNNVLKLWLESLATYGIAIIKEAPIEKTVVRKLANRVGFLRRTTYGEEFIVQAKSDANNVAYLSDPLAPHTDLPYYEYKPGCNILHCMVQSKSDGGCNLLVDAFYIADRMKAEYPEDYNILLSTLVDWNDIGSEDGQAFHNIWRAPVIVLDNEGNYTRINHSIPQRDSHFSVPIDKVLPWYEAYTKFVRLARNDAITFKTSPGDVLTFNNLRLLHGRTGYDDTDKNVRYIVGGYLDWDIIYSKLRILKTTTRFPSKRTAFPVHICDRIKVTC</sequence>
<dbReference type="InterPro" id="IPR042098">
    <property type="entry name" value="TauD-like_sf"/>
</dbReference>
<dbReference type="InterPro" id="IPR038492">
    <property type="entry name" value="GBBH-like_N_sf"/>
</dbReference>
<dbReference type="GO" id="GO:0046872">
    <property type="term" value="F:metal ion binding"/>
    <property type="evidence" value="ECO:0007669"/>
    <property type="project" value="UniProtKB-KW"/>
</dbReference>
<evidence type="ECO:0000256" key="2">
    <source>
        <dbReference type="ARBA" id="ARBA00001961"/>
    </source>
</evidence>
<keyword evidence="7" id="KW-0223">Dioxygenase</keyword>
<dbReference type="Gene3D" id="3.30.2020.30">
    <property type="match status" value="1"/>
</dbReference>
<dbReference type="Pfam" id="PF06155">
    <property type="entry name" value="GBBH-like_N"/>
    <property type="match status" value="1"/>
</dbReference>
<evidence type="ECO:0000256" key="6">
    <source>
        <dbReference type="ARBA" id="ARBA00022873"/>
    </source>
</evidence>
<evidence type="ECO:0000256" key="1">
    <source>
        <dbReference type="ARBA" id="ARBA00001954"/>
    </source>
</evidence>
<reference evidence="12" key="2">
    <citation type="submission" date="2020-05" db="UniProtKB">
        <authorList>
            <consortium name="EnsemblMetazoa"/>
        </authorList>
    </citation>
    <scope>IDENTIFICATION</scope>
    <source>
        <strain evidence="12">IAEA</strain>
    </source>
</reference>
<dbReference type="Proteomes" id="UP000091820">
    <property type="component" value="Unassembled WGS sequence"/>
</dbReference>
<evidence type="ECO:0000256" key="4">
    <source>
        <dbReference type="ARBA" id="ARBA00008654"/>
    </source>
</evidence>
<keyword evidence="6" id="KW-0124">Carnitine biosynthesis</keyword>
<keyword evidence="5" id="KW-0479">Metal-binding</keyword>
<dbReference type="InterPro" id="IPR050411">
    <property type="entry name" value="AlphaKG_dependent_hydroxylases"/>
</dbReference>
<feature type="domain" description="TauD/TfdA-like" evidence="10">
    <location>
        <begin position="149"/>
        <end position="389"/>
    </location>
</feature>
<evidence type="ECO:0000256" key="5">
    <source>
        <dbReference type="ARBA" id="ARBA00022723"/>
    </source>
</evidence>
<comment type="similarity">
    <text evidence="4">Belongs to the gamma-BBH/TMLD family.</text>
</comment>
<dbReference type="EnsemblMetazoa" id="GBRI014610-RA">
    <property type="protein sequence ID" value="GBRI014610-PA"/>
    <property type="gene ID" value="GBRI014610"/>
</dbReference>
<accession>A0A1A9WCL6</accession>
<dbReference type="GO" id="GO:0005739">
    <property type="term" value="C:mitochondrion"/>
    <property type="evidence" value="ECO:0007669"/>
    <property type="project" value="TreeGrafter"/>
</dbReference>
<dbReference type="VEuPathDB" id="VectorBase:GBRI014610"/>
<dbReference type="GO" id="GO:0045329">
    <property type="term" value="P:carnitine biosynthetic process"/>
    <property type="evidence" value="ECO:0007669"/>
    <property type="project" value="UniProtKB-UniPathway"/>
</dbReference>
<evidence type="ECO:0000259" key="10">
    <source>
        <dbReference type="Pfam" id="PF02668"/>
    </source>
</evidence>
<evidence type="ECO:0000313" key="13">
    <source>
        <dbReference type="Proteomes" id="UP000091820"/>
    </source>
</evidence>
<reference evidence="13" key="1">
    <citation type="submission" date="2014-03" db="EMBL/GenBank/DDBJ databases">
        <authorList>
            <person name="Aksoy S."/>
            <person name="Warren W."/>
            <person name="Wilson R.K."/>
        </authorList>
    </citation>
    <scope>NUCLEOTIDE SEQUENCE [LARGE SCALE GENOMIC DNA]</scope>
    <source>
        <strain evidence="13">IAEA</strain>
    </source>
</reference>
<evidence type="ECO:0000259" key="11">
    <source>
        <dbReference type="Pfam" id="PF06155"/>
    </source>
</evidence>
<protein>
    <recommendedName>
        <fullName evidence="14">TauD/TfdA-like domain-containing protein</fullName>
    </recommendedName>
</protein>
<dbReference type="STRING" id="37001.A0A1A9WCL6"/>
<proteinExistence type="inferred from homology"/>
<comment type="pathway">
    <text evidence="3">Amine and polyamine biosynthesis; carnitine biosynthesis.</text>
</comment>
<evidence type="ECO:0000256" key="9">
    <source>
        <dbReference type="ARBA" id="ARBA00023004"/>
    </source>
</evidence>
<dbReference type="PANTHER" id="PTHR10696">
    <property type="entry name" value="GAMMA-BUTYROBETAINE HYDROXYLASE-RELATED"/>
    <property type="match status" value="1"/>
</dbReference>
<evidence type="ECO:0000313" key="12">
    <source>
        <dbReference type="EnsemblMetazoa" id="GBRI014610-PA"/>
    </source>
</evidence>
<dbReference type="InterPro" id="IPR003819">
    <property type="entry name" value="TauD/TfdA-like"/>
</dbReference>
<comment type="cofactor">
    <cofactor evidence="2">
        <name>L-ascorbate</name>
        <dbReference type="ChEBI" id="CHEBI:38290"/>
    </cofactor>
</comment>
<dbReference type="CDD" id="cd00250">
    <property type="entry name" value="CAS_like"/>
    <property type="match status" value="1"/>
</dbReference>
<dbReference type="UniPathway" id="UPA00118"/>
<keyword evidence="8" id="KW-0560">Oxidoreductase</keyword>
<feature type="domain" description="Gamma-butyrobetaine hydroxylase-like N-terminal" evidence="11">
    <location>
        <begin position="44"/>
        <end position="113"/>
    </location>
</feature>
<dbReference type="GO" id="GO:0016706">
    <property type="term" value="F:2-oxoglutarate-dependent dioxygenase activity"/>
    <property type="evidence" value="ECO:0007669"/>
    <property type="project" value="UniProtKB-ARBA"/>
</dbReference>
<comment type="cofactor">
    <cofactor evidence="1">
        <name>Fe(2+)</name>
        <dbReference type="ChEBI" id="CHEBI:29033"/>
    </cofactor>
</comment>
<dbReference type="FunFam" id="3.60.130.10:FF:000001">
    <property type="entry name" value="Trimethyllysine dioxygenase, mitochondrial"/>
    <property type="match status" value="1"/>
</dbReference>
<dbReference type="AlphaFoldDB" id="A0A1A9WCL6"/>
<keyword evidence="13" id="KW-1185">Reference proteome</keyword>
<dbReference type="Gene3D" id="3.60.130.10">
    <property type="entry name" value="Clavaminate synthase-like"/>
    <property type="match status" value="1"/>
</dbReference>
<evidence type="ECO:0000256" key="7">
    <source>
        <dbReference type="ARBA" id="ARBA00022964"/>
    </source>
</evidence>
<dbReference type="Pfam" id="PF02668">
    <property type="entry name" value="TauD"/>
    <property type="match status" value="1"/>
</dbReference>
<keyword evidence="9" id="KW-0408">Iron</keyword>
<name>A0A1A9WCL6_9MUSC</name>
<evidence type="ECO:0000256" key="3">
    <source>
        <dbReference type="ARBA" id="ARBA00005022"/>
    </source>
</evidence>
<organism evidence="12 13">
    <name type="scientific">Glossina brevipalpis</name>
    <dbReference type="NCBI Taxonomy" id="37001"/>
    <lineage>
        <taxon>Eukaryota</taxon>
        <taxon>Metazoa</taxon>
        <taxon>Ecdysozoa</taxon>
        <taxon>Arthropoda</taxon>
        <taxon>Hexapoda</taxon>
        <taxon>Insecta</taxon>
        <taxon>Pterygota</taxon>
        <taxon>Neoptera</taxon>
        <taxon>Endopterygota</taxon>
        <taxon>Diptera</taxon>
        <taxon>Brachycera</taxon>
        <taxon>Muscomorpha</taxon>
        <taxon>Hippoboscoidea</taxon>
        <taxon>Glossinidae</taxon>
        <taxon>Glossina</taxon>
    </lineage>
</organism>
<evidence type="ECO:0000256" key="8">
    <source>
        <dbReference type="ARBA" id="ARBA00023002"/>
    </source>
</evidence>
<dbReference type="SUPFAM" id="SSF51197">
    <property type="entry name" value="Clavaminate synthase-like"/>
    <property type="match status" value="1"/>
</dbReference>
<evidence type="ECO:0008006" key="14">
    <source>
        <dbReference type="Google" id="ProtNLM"/>
    </source>
</evidence>
<dbReference type="FunFam" id="3.30.2020.30:FF:000002">
    <property type="entry name" value="Putative gamma-butyrobetaine dioxygenase"/>
    <property type="match status" value="1"/>
</dbReference>
<dbReference type="PANTHER" id="PTHR10696:SF33">
    <property type="entry name" value="GAMMA-BUTYROBETAINE DIOXYGENASE"/>
    <property type="match status" value="1"/>
</dbReference>